<keyword evidence="2" id="KW-0677">Repeat</keyword>
<dbReference type="KEGG" id="ppru:FDP22_02395"/>
<feature type="chain" id="PRO_5023083190" description="EF-hand domain-containing protein" evidence="4">
    <location>
        <begin position="23"/>
        <end position="186"/>
    </location>
</feature>
<keyword evidence="4" id="KW-0732">Signal</keyword>
<dbReference type="InterPro" id="IPR018247">
    <property type="entry name" value="EF_Hand_1_Ca_BS"/>
</dbReference>
<keyword evidence="1" id="KW-0479">Metal-binding</keyword>
<dbReference type="PROSITE" id="PS50222">
    <property type="entry name" value="EF_HAND_2"/>
    <property type="match status" value="2"/>
</dbReference>
<dbReference type="RefSeq" id="WP_138576538.1">
    <property type="nucleotide sequence ID" value="NZ_CP040818.1"/>
</dbReference>
<evidence type="ECO:0000256" key="4">
    <source>
        <dbReference type="SAM" id="SignalP"/>
    </source>
</evidence>
<dbReference type="SMART" id="SM00054">
    <property type="entry name" value="EFh"/>
    <property type="match status" value="3"/>
</dbReference>
<evidence type="ECO:0000313" key="7">
    <source>
        <dbReference type="Proteomes" id="UP000305888"/>
    </source>
</evidence>
<evidence type="ECO:0000313" key="6">
    <source>
        <dbReference type="EMBL" id="QDL90738.1"/>
    </source>
</evidence>
<dbReference type="OrthoDB" id="5470953at2"/>
<feature type="signal peptide" evidence="4">
    <location>
        <begin position="1"/>
        <end position="22"/>
    </location>
</feature>
<feature type="region of interest" description="Disordered" evidence="3">
    <location>
        <begin position="153"/>
        <end position="186"/>
    </location>
</feature>
<dbReference type="PROSITE" id="PS00018">
    <property type="entry name" value="EF_HAND_1"/>
    <property type="match status" value="1"/>
</dbReference>
<feature type="region of interest" description="Disordered" evidence="3">
    <location>
        <begin position="21"/>
        <end position="44"/>
    </location>
</feature>
<dbReference type="InterPro" id="IPR002048">
    <property type="entry name" value="EF_hand_dom"/>
</dbReference>
<name>A0A5B8FGD8_9RHOB</name>
<organism evidence="6 7">
    <name type="scientific">Paroceanicella profunda</name>
    <dbReference type="NCBI Taxonomy" id="2579971"/>
    <lineage>
        <taxon>Bacteria</taxon>
        <taxon>Pseudomonadati</taxon>
        <taxon>Pseudomonadota</taxon>
        <taxon>Alphaproteobacteria</taxon>
        <taxon>Rhodobacterales</taxon>
        <taxon>Paracoccaceae</taxon>
        <taxon>Paroceanicella</taxon>
    </lineage>
</organism>
<dbReference type="GO" id="GO:0005509">
    <property type="term" value="F:calcium ion binding"/>
    <property type="evidence" value="ECO:0007669"/>
    <property type="project" value="InterPro"/>
</dbReference>
<dbReference type="PANTHER" id="PTHR10891">
    <property type="entry name" value="EF-HAND CALCIUM-BINDING DOMAIN CONTAINING PROTEIN"/>
    <property type="match status" value="1"/>
</dbReference>
<protein>
    <recommendedName>
        <fullName evidence="5">EF-hand domain-containing protein</fullName>
    </recommendedName>
</protein>
<dbReference type="Gene3D" id="1.10.238.10">
    <property type="entry name" value="EF-hand"/>
    <property type="match status" value="3"/>
</dbReference>
<proteinExistence type="predicted"/>
<dbReference type="Pfam" id="PF13202">
    <property type="entry name" value="EF-hand_5"/>
    <property type="match status" value="4"/>
</dbReference>
<feature type="domain" description="EF-hand" evidence="5">
    <location>
        <begin position="58"/>
        <end position="93"/>
    </location>
</feature>
<dbReference type="SUPFAM" id="SSF47473">
    <property type="entry name" value="EF-hand"/>
    <property type="match status" value="1"/>
</dbReference>
<dbReference type="EMBL" id="CP040818">
    <property type="protein sequence ID" value="QDL90738.1"/>
    <property type="molecule type" value="Genomic_DNA"/>
</dbReference>
<sequence>MKTPLSATLALLVALSPLAAGAASSGGAGPQGHGPSGHGPAMFMKMDADGDGTVTRAEVDAFRKARFDAADANHDGEITRDELVASMTQRLEQERLDREKRRAEGMADRMMARADGNGDGVISAGEPPATFEDMMFRRFDTDGDGTISAQEAEAGQRMMHHHGGPRGGHDGPGPMRHGFADPRPAE</sequence>
<feature type="domain" description="EF-hand" evidence="5">
    <location>
        <begin position="135"/>
        <end position="162"/>
    </location>
</feature>
<reference evidence="6 7" key="1">
    <citation type="submission" date="2019-06" db="EMBL/GenBank/DDBJ databases">
        <title>Genome sequence of Rhodobacteraceae bacterium D4M1.</title>
        <authorList>
            <person name="Cao J."/>
        </authorList>
    </citation>
    <scope>NUCLEOTIDE SEQUENCE [LARGE SCALE GENOMIC DNA]</scope>
    <source>
        <strain evidence="6 7">D4M1</strain>
    </source>
</reference>
<evidence type="ECO:0000256" key="3">
    <source>
        <dbReference type="SAM" id="MobiDB-lite"/>
    </source>
</evidence>
<feature type="compositionally biased region" description="Gly residues" evidence="3">
    <location>
        <begin position="24"/>
        <end position="37"/>
    </location>
</feature>
<dbReference type="Proteomes" id="UP000305888">
    <property type="component" value="Chromosome"/>
</dbReference>
<evidence type="ECO:0000256" key="1">
    <source>
        <dbReference type="ARBA" id="ARBA00022723"/>
    </source>
</evidence>
<accession>A0A5B8FGD8</accession>
<keyword evidence="7" id="KW-1185">Reference proteome</keyword>
<dbReference type="AlphaFoldDB" id="A0A5B8FGD8"/>
<dbReference type="InterPro" id="IPR039647">
    <property type="entry name" value="EF_hand_pair_protein_CML-like"/>
</dbReference>
<evidence type="ECO:0000256" key="2">
    <source>
        <dbReference type="ARBA" id="ARBA00022737"/>
    </source>
</evidence>
<dbReference type="InterPro" id="IPR011992">
    <property type="entry name" value="EF-hand-dom_pair"/>
</dbReference>
<evidence type="ECO:0000259" key="5">
    <source>
        <dbReference type="PROSITE" id="PS50222"/>
    </source>
</evidence>
<gene>
    <name evidence="6" type="ORF">FDP22_02395</name>
</gene>